<protein>
    <submittedName>
        <fullName evidence="2">Uncharacterized protein</fullName>
    </submittedName>
</protein>
<reference evidence="2" key="1">
    <citation type="submission" date="2018-06" db="EMBL/GenBank/DDBJ databases">
        <authorList>
            <person name="Zhirakovskaya E."/>
        </authorList>
    </citation>
    <scope>NUCLEOTIDE SEQUENCE</scope>
</reference>
<gene>
    <name evidence="2" type="ORF">MNBD_GAMMA22-2973</name>
</gene>
<keyword evidence="1" id="KW-0175">Coiled coil</keyword>
<organism evidence="2">
    <name type="scientific">hydrothermal vent metagenome</name>
    <dbReference type="NCBI Taxonomy" id="652676"/>
    <lineage>
        <taxon>unclassified sequences</taxon>
        <taxon>metagenomes</taxon>
        <taxon>ecological metagenomes</taxon>
    </lineage>
</organism>
<feature type="coiled-coil region" evidence="1">
    <location>
        <begin position="59"/>
        <end position="86"/>
    </location>
</feature>
<accession>A0A3B1AFT4</accession>
<name>A0A3B1AFT4_9ZZZZ</name>
<dbReference type="AlphaFoldDB" id="A0A3B1AFT4"/>
<dbReference type="EMBL" id="UOFS01000044">
    <property type="protein sequence ID" value="VAX00541.1"/>
    <property type="molecule type" value="Genomic_DNA"/>
</dbReference>
<evidence type="ECO:0000256" key="1">
    <source>
        <dbReference type="SAM" id="Coils"/>
    </source>
</evidence>
<evidence type="ECO:0000313" key="2">
    <source>
        <dbReference type="EMBL" id="VAX00541.1"/>
    </source>
</evidence>
<sequence>MMKGTIPITAIFIIFCLFFTALTVHAANIETAKSKLIEKKLKLILQKLRTTKIKNETSKNQLNLKQTELEKRIKELENIKIRQETVIRNIIRQTLSSKGSNINDIVAFGGTIESIAGQRNSFTDGHKKSFMNLNTAELDFEITANEWTLGSIIFEYDDGSNVEFQTTQGQETSVDRINIDTAFMAFGDLQRFPILLTVGKVVPPFGISTGNPVTDVLTIDNPITVDAFDMRRFAIGLDFALPTPGQFLGMIPIKSPPVRPQVFKPMITNMAKALGYKSPPNNNQLSIISYAPEPPPFNLGIYYYEGNSSSANSNHAITTIGYRTRGQCHLSYEKLYKNNKFMCPWSLDIDIDYNTSIFDSQFFSVEYRDFLDQLGIIPGMSTSIKATFGRLSVVAEWNSSLKEVSFVDDATTTIKIKPSAWQVSLGYQLDWNPWLEEIGSQGTYLALSYSESSDLAGATETNTGTATRVGFLPKQRLLLTIGEWVTDSVKFAVEFSRDWDYNIDQGGTGKIAEGLYSTITYSF</sequence>
<proteinExistence type="predicted"/>